<reference evidence="3 4" key="1">
    <citation type="submission" date="2021-06" db="EMBL/GenBank/DDBJ databases">
        <title>Staphylococcus lentus K169 genome sequencing.</title>
        <authorList>
            <person name="Sundareshan S."/>
            <person name="Akhila D.S."/>
            <person name="Prachi D."/>
            <person name="Sivakumar R."/>
            <person name="Rajendhran J."/>
            <person name="Isloor S."/>
            <person name="Hegde N.R."/>
        </authorList>
    </citation>
    <scope>NUCLEOTIDE SEQUENCE [LARGE SCALE GENOMIC DNA]</scope>
    <source>
        <strain evidence="3 4">K169</strain>
    </source>
</reference>
<evidence type="ECO:0000313" key="4">
    <source>
        <dbReference type="Proteomes" id="UP000770161"/>
    </source>
</evidence>
<proteinExistence type="predicted"/>
<evidence type="ECO:0000313" key="3">
    <source>
        <dbReference type="EMBL" id="MBU6112491.1"/>
    </source>
</evidence>
<feature type="region of interest" description="Disordered" evidence="1">
    <location>
        <begin position="190"/>
        <end position="214"/>
    </location>
</feature>
<evidence type="ECO:0008006" key="5">
    <source>
        <dbReference type="Google" id="ProtNLM"/>
    </source>
</evidence>
<feature type="compositionally biased region" description="Acidic residues" evidence="1">
    <location>
        <begin position="201"/>
        <end position="210"/>
    </location>
</feature>
<name>A0ABS6GVY9_MAMLE</name>
<dbReference type="RefSeq" id="WP_216683140.1">
    <property type="nucleotide sequence ID" value="NZ_JAHLZN010000001.1"/>
</dbReference>
<accession>A0ABS6GVY9</accession>
<sequence length="371" mass="42925">MKKLLITTLSITLLLGACGDNTEKSNDNTKQNSKTTNKQASIVDYYHKYANQTVDELYNLMNYLYKTDPEDVSEEEAISKFTKSANELEKHRTKFKNDTKNMKIPSEYKEPIKTFNSINQGATEGIRIISDALNNYLNDKISEEEFDKQISLGEERFSEYTDDKIDDDEVLKTLNKKTKDKIEKLTDLMDKEESLANESNEFTDDDEDNDTNQSDSMYIVDDFKEVKSEDITYTQAVGSLNVNFNEMKTYTVKVTDDNEYLFENYEIGETAYILGIDLELENTSETPTDYYIDQAEIVTNNQEQIEPSLISPKKNIKTELKGNVKSSGIIYYELETSNSKDLDWLDFVLPAKYDDDTMDVEFEEKKLRLEF</sequence>
<evidence type="ECO:0000256" key="1">
    <source>
        <dbReference type="SAM" id="MobiDB-lite"/>
    </source>
</evidence>
<comment type="caution">
    <text evidence="3">The sequence shown here is derived from an EMBL/GenBank/DDBJ whole genome shotgun (WGS) entry which is preliminary data.</text>
</comment>
<evidence type="ECO:0000256" key="2">
    <source>
        <dbReference type="SAM" id="SignalP"/>
    </source>
</evidence>
<dbReference type="PROSITE" id="PS51257">
    <property type="entry name" value="PROKAR_LIPOPROTEIN"/>
    <property type="match status" value="1"/>
</dbReference>
<feature type="chain" id="PRO_5047173181" description="DUF4352 domain-containing protein" evidence="2">
    <location>
        <begin position="20"/>
        <end position="371"/>
    </location>
</feature>
<organism evidence="3 4">
    <name type="scientific">Mammaliicoccus lentus</name>
    <name type="common">Staphylococcus lentus</name>
    <dbReference type="NCBI Taxonomy" id="42858"/>
    <lineage>
        <taxon>Bacteria</taxon>
        <taxon>Bacillati</taxon>
        <taxon>Bacillota</taxon>
        <taxon>Bacilli</taxon>
        <taxon>Bacillales</taxon>
        <taxon>Staphylococcaceae</taxon>
        <taxon>Mammaliicoccus</taxon>
    </lineage>
</organism>
<feature type="signal peptide" evidence="2">
    <location>
        <begin position="1"/>
        <end position="19"/>
    </location>
</feature>
<dbReference type="Proteomes" id="UP000770161">
    <property type="component" value="Unassembled WGS sequence"/>
</dbReference>
<protein>
    <recommendedName>
        <fullName evidence="5">DUF4352 domain-containing protein</fullName>
    </recommendedName>
</protein>
<dbReference type="EMBL" id="JAHLZN010000001">
    <property type="protein sequence ID" value="MBU6112491.1"/>
    <property type="molecule type" value="Genomic_DNA"/>
</dbReference>
<keyword evidence="2" id="KW-0732">Signal</keyword>
<gene>
    <name evidence="3" type="ORF">KQ656_00900</name>
</gene>
<keyword evidence="4" id="KW-1185">Reference proteome</keyword>